<protein>
    <submittedName>
        <fullName evidence="1">Uncharacterized protein</fullName>
    </submittedName>
</protein>
<dbReference type="EMBL" id="CM046130">
    <property type="protein sequence ID" value="KAI8431676.1"/>
    <property type="molecule type" value="Genomic_DNA"/>
</dbReference>
<dbReference type="Proteomes" id="UP001064048">
    <property type="component" value="Chromosome 30"/>
</dbReference>
<evidence type="ECO:0000313" key="1">
    <source>
        <dbReference type="EMBL" id="KAI8431676.1"/>
    </source>
</evidence>
<proteinExistence type="predicted"/>
<accession>A0ACC0K5K0</accession>
<gene>
    <name evidence="1" type="ORF">MSG28_016155</name>
</gene>
<evidence type="ECO:0000313" key="2">
    <source>
        <dbReference type="Proteomes" id="UP001064048"/>
    </source>
</evidence>
<keyword evidence="2" id="KW-1185">Reference proteome</keyword>
<comment type="caution">
    <text evidence="1">The sequence shown here is derived from an EMBL/GenBank/DDBJ whole genome shotgun (WGS) entry which is preliminary data.</text>
</comment>
<name>A0ACC0K5K0_CHOFU</name>
<sequence>MEEIGTSTAIDIRRIRDDTKQRRARRRVPPLRARRLGACAGAERARAAAAARAHDARLAELHGVIAELVRRRAADKQARAIPEEEGSVLGSASYQPPSASRSMCLTCVHEVLLLVVQNLRAQQY</sequence>
<reference evidence="1 2" key="1">
    <citation type="journal article" date="2022" name="Genome Biol. Evol.">
        <title>The Spruce Budworm Genome: Reconstructing the Evolutionary History of Antifreeze Proteins.</title>
        <authorList>
            <person name="Beliveau C."/>
            <person name="Gagne P."/>
            <person name="Picq S."/>
            <person name="Vernygora O."/>
            <person name="Keeling C.I."/>
            <person name="Pinkney K."/>
            <person name="Doucet D."/>
            <person name="Wen F."/>
            <person name="Johnston J.S."/>
            <person name="Maaroufi H."/>
            <person name="Boyle B."/>
            <person name="Laroche J."/>
            <person name="Dewar K."/>
            <person name="Juretic N."/>
            <person name="Blackburn G."/>
            <person name="Nisole A."/>
            <person name="Brunet B."/>
            <person name="Brandao M."/>
            <person name="Lumley L."/>
            <person name="Duan J."/>
            <person name="Quan G."/>
            <person name="Lucarotti C.J."/>
            <person name="Roe A.D."/>
            <person name="Sperling F.A.H."/>
            <person name="Levesque R.C."/>
            <person name="Cusson M."/>
        </authorList>
    </citation>
    <scope>NUCLEOTIDE SEQUENCE [LARGE SCALE GENOMIC DNA]</scope>
    <source>
        <strain evidence="1">Glfc:IPQL:Cfum</strain>
    </source>
</reference>
<organism evidence="1 2">
    <name type="scientific">Choristoneura fumiferana</name>
    <name type="common">Spruce budworm moth</name>
    <name type="synonym">Archips fumiferana</name>
    <dbReference type="NCBI Taxonomy" id="7141"/>
    <lineage>
        <taxon>Eukaryota</taxon>
        <taxon>Metazoa</taxon>
        <taxon>Ecdysozoa</taxon>
        <taxon>Arthropoda</taxon>
        <taxon>Hexapoda</taxon>
        <taxon>Insecta</taxon>
        <taxon>Pterygota</taxon>
        <taxon>Neoptera</taxon>
        <taxon>Endopterygota</taxon>
        <taxon>Lepidoptera</taxon>
        <taxon>Glossata</taxon>
        <taxon>Ditrysia</taxon>
        <taxon>Tortricoidea</taxon>
        <taxon>Tortricidae</taxon>
        <taxon>Tortricinae</taxon>
        <taxon>Choristoneura</taxon>
    </lineage>
</organism>